<gene>
    <name evidence="3" type="ORF">Dfulv_24820</name>
</gene>
<protein>
    <recommendedName>
        <fullName evidence="5">MFS transporter</fullName>
    </recommendedName>
</protein>
<evidence type="ECO:0000256" key="2">
    <source>
        <dbReference type="SAM" id="Phobius"/>
    </source>
</evidence>
<keyword evidence="2" id="KW-0472">Membrane</keyword>
<dbReference type="Pfam" id="PF07690">
    <property type="entry name" value="MFS_1"/>
    <property type="match status" value="1"/>
</dbReference>
<dbReference type="SUPFAM" id="SSF103473">
    <property type="entry name" value="MFS general substrate transporter"/>
    <property type="match status" value="1"/>
</dbReference>
<feature type="transmembrane region" description="Helical" evidence="2">
    <location>
        <begin position="123"/>
        <end position="140"/>
    </location>
</feature>
<keyword evidence="4" id="KW-1185">Reference proteome</keyword>
<proteinExistence type="predicted"/>
<feature type="transmembrane region" description="Helical" evidence="2">
    <location>
        <begin position="184"/>
        <end position="203"/>
    </location>
</feature>
<dbReference type="Proteomes" id="UP001059617">
    <property type="component" value="Chromosome"/>
</dbReference>
<evidence type="ECO:0000313" key="3">
    <source>
        <dbReference type="EMBL" id="UWP78415.1"/>
    </source>
</evidence>
<reference evidence="3" key="2">
    <citation type="submission" date="2022-09" db="EMBL/GenBank/DDBJ databases">
        <title>Biosynthetic gene clusters of Dactylosporangioum fulvum.</title>
        <authorList>
            <person name="Caradec T."/>
        </authorList>
    </citation>
    <scope>NUCLEOTIDE SEQUENCE</scope>
    <source>
        <strain evidence="3">NRRL B-16292</strain>
    </source>
</reference>
<sequence length="423" mass="42714">MTAATVTAGRSQRSRPASHRSLLPGGRRRAGRLRELLVSGVVDSFGLSLGWTLFNLVAADRGGLAMAGLFNAAMLTGVVLSAPVTGRLARRLNGRTLLVLAGCTEAALRVATLAALLAGADTWIVAAGVMIMHVAAYAGFAAMRAEVAAVDARPRAMTRYALSIAAVEAAGAGVAALLPLHHGALVAVFCVYGLSLVPTVLTARRARVLSAAAVPEAEGGARPTRVGRRREQAAARRSLRLPVPVLTAGGLVTLLGSGPTLLSVALASELHGQAAVAGAAAAFSVGCLLSSPAVDAVARLRLSGAVTWPLWGVGMLIGWLLAPAHLAGLFLAQFLSGLSMTALEGMMDARMAREARPGTATTVLAWSASTRALGGAVAVRFLPAVVAAPAIGLASGAAAAVLALAALTALVRTRRTAEAPATA</sequence>
<dbReference type="Gene3D" id="1.20.1250.20">
    <property type="entry name" value="MFS general substrate transporter like domains"/>
    <property type="match status" value="1"/>
</dbReference>
<name>A0ABY5VM63_9ACTN</name>
<feature type="transmembrane region" description="Helical" evidence="2">
    <location>
        <begin position="97"/>
        <end position="117"/>
    </location>
</feature>
<organism evidence="3 4">
    <name type="scientific">Dactylosporangium fulvum</name>
    <dbReference type="NCBI Taxonomy" id="53359"/>
    <lineage>
        <taxon>Bacteria</taxon>
        <taxon>Bacillati</taxon>
        <taxon>Actinomycetota</taxon>
        <taxon>Actinomycetes</taxon>
        <taxon>Micromonosporales</taxon>
        <taxon>Micromonosporaceae</taxon>
        <taxon>Dactylosporangium</taxon>
    </lineage>
</organism>
<evidence type="ECO:0000313" key="4">
    <source>
        <dbReference type="Proteomes" id="UP001059617"/>
    </source>
</evidence>
<keyword evidence="2" id="KW-1133">Transmembrane helix</keyword>
<keyword evidence="2" id="KW-0812">Transmembrane</keyword>
<dbReference type="EMBL" id="CP073720">
    <property type="protein sequence ID" value="UWP78415.1"/>
    <property type="molecule type" value="Genomic_DNA"/>
</dbReference>
<feature type="compositionally biased region" description="Polar residues" evidence="1">
    <location>
        <begin position="1"/>
        <end position="11"/>
    </location>
</feature>
<feature type="region of interest" description="Disordered" evidence="1">
    <location>
        <begin position="1"/>
        <end position="25"/>
    </location>
</feature>
<feature type="transmembrane region" description="Helical" evidence="2">
    <location>
        <begin position="36"/>
        <end position="58"/>
    </location>
</feature>
<feature type="transmembrane region" description="Helical" evidence="2">
    <location>
        <begin position="388"/>
        <end position="411"/>
    </location>
</feature>
<reference evidence="3" key="1">
    <citation type="submission" date="2021-04" db="EMBL/GenBank/DDBJ databases">
        <authorList>
            <person name="Hartkoorn R.C."/>
            <person name="Beaudoing E."/>
            <person name="Hot D."/>
        </authorList>
    </citation>
    <scope>NUCLEOTIDE SEQUENCE</scope>
    <source>
        <strain evidence="3">NRRL B-16292</strain>
    </source>
</reference>
<dbReference type="InterPro" id="IPR036259">
    <property type="entry name" value="MFS_trans_sf"/>
</dbReference>
<evidence type="ECO:0000256" key="1">
    <source>
        <dbReference type="SAM" id="MobiDB-lite"/>
    </source>
</evidence>
<feature type="transmembrane region" description="Helical" evidence="2">
    <location>
        <begin position="270"/>
        <end position="290"/>
    </location>
</feature>
<feature type="transmembrane region" description="Helical" evidence="2">
    <location>
        <begin position="160"/>
        <end position="178"/>
    </location>
</feature>
<feature type="transmembrane region" description="Helical" evidence="2">
    <location>
        <begin position="238"/>
        <end position="258"/>
    </location>
</feature>
<feature type="transmembrane region" description="Helical" evidence="2">
    <location>
        <begin position="64"/>
        <end position="85"/>
    </location>
</feature>
<accession>A0ABY5VM63</accession>
<evidence type="ECO:0008006" key="5">
    <source>
        <dbReference type="Google" id="ProtNLM"/>
    </source>
</evidence>
<dbReference type="InterPro" id="IPR011701">
    <property type="entry name" value="MFS"/>
</dbReference>
<dbReference type="RefSeq" id="WP_259855492.1">
    <property type="nucleotide sequence ID" value="NZ_CP073720.1"/>
</dbReference>